<dbReference type="EMBL" id="JAAGWQ010000392">
    <property type="protein sequence ID" value="KAF5656023.1"/>
    <property type="molecule type" value="Genomic_DNA"/>
</dbReference>
<accession>A0A8H5SQY6</accession>
<sequence length="203" mass="23396">MLPPPPPPPRRRTPPPRVYQDFGPEHFRARLQELDLQIRGEETLLQVAAAGYREDAGAAIIVVPEAEVYNMVDKLEPYNYDFDPSFCFPITIEEFPLGGRHGYRLPLTPQDIDQSWSVLIVSFEYLASEVDALNRFRADCMYHKAGHSDWVPDRPELALLDPYWYTETDIDMGWVMATEDRQAFQFLSPVELRYYVATLGLVV</sequence>
<gene>
    <name evidence="1" type="ORF">FHETE_11107</name>
</gene>
<reference evidence="1 2" key="1">
    <citation type="submission" date="2020-05" db="EMBL/GenBank/DDBJ databases">
        <title>Identification and distribution of gene clusters putatively required for synthesis of sphingolipid metabolism inhibitors in phylogenetically diverse species of the filamentous fungus Fusarium.</title>
        <authorList>
            <person name="Kim H.-S."/>
            <person name="Busman M."/>
            <person name="Brown D.W."/>
            <person name="Divon H."/>
            <person name="Uhlig S."/>
            <person name="Proctor R.H."/>
        </authorList>
    </citation>
    <scope>NUCLEOTIDE SEQUENCE [LARGE SCALE GENOMIC DNA]</scope>
    <source>
        <strain evidence="1 2">NRRL 20693</strain>
    </source>
</reference>
<evidence type="ECO:0000313" key="1">
    <source>
        <dbReference type="EMBL" id="KAF5656023.1"/>
    </source>
</evidence>
<evidence type="ECO:0000313" key="2">
    <source>
        <dbReference type="Proteomes" id="UP000567885"/>
    </source>
</evidence>
<dbReference type="AlphaFoldDB" id="A0A8H5SQY6"/>
<proteinExistence type="predicted"/>
<protein>
    <submittedName>
        <fullName evidence="1">Uncharacterized protein</fullName>
    </submittedName>
</protein>
<comment type="caution">
    <text evidence="1">The sequence shown here is derived from an EMBL/GenBank/DDBJ whole genome shotgun (WGS) entry which is preliminary data.</text>
</comment>
<dbReference type="Proteomes" id="UP000567885">
    <property type="component" value="Unassembled WGS sequence"/>
</dbReference>
<name>A0A8H5SQY6_FUSHE</name>
<keyword evidence="2" id="KW-1185">Reference proteome</keyword>
<organism evidence="1 2">
    <name type="scientific">Fusarium heterosporum</name>
    <dbReference type="NCBI Taxonomy" id="42747"/>
    <lineage>
        <taxon>Eukaryota</taxon>
        <taxon>Fungi</taxon>
        <taxon>Dikarya</taxon>
        <taxon>Ascomycota</taxon>
        <taxon>Pezizomycotina</taxon>
        <taxon>Sordariomycetes</taxon>
        <taxon>Hypocreomycetidae</taxon>
        <taxon>Hypocreales</taxon>
        <taxon>Nectriaceae</taxon>
        <taxon>Fusarium</taxon>
        <taxon>Fusarium heterosporum species complex</taxon>
    </lineage>
</organism>